<dbReference type="PANTHER" id="PTHR10972:SF203">
    <property type="entry name" value="OXYSTEROL-BINDING PROTEIN HOMOLOG 3"/>
    <property type="match status" value="1"/>
</dbReference>
<feature type="compositionally biased region" description="Polar residues" evidence="5">
    <location>
        <begin position="457"/>
        <end position="466"/>
    </location>
</feature>
<dbReference type="InterPro" id="IPR001849">
    <property type="entry name" value="PH_domain"/>
</dbReference>
<feature type="compositionally biased region" description="Low complexity" evidence="5">
    <location>
        <begin position="486"/>
        <end position="497"/>
    </location>
</feature>
<evidence type="ECO:0000256" key="5">
    <source>
        <dbReference type="SAM" id="MobiDB-lite"/>
    </source>
</evidence>
<feature type="region of interest" description="Disordered" evidence="5">
    <location>
        <begin position="457"/>
        <end position="501"/>
    </location>
</feature>
<feature type="compositionally biased region" description="Basic and acidic residues" evidence="5">
    <location>
        <begin position="842"/>
        <end position="875"/>
    </location>
</feature>
<accession>A0ABP0EQ92</accession>
<comment type="similarity">
    <text evidence="1">Belongs to the OSBP family.</text>
</comment>
<dbReference type="SMART" id="SM00233">
    <property type="entry name" value="PH"/>
    <property type="match status" value="1"/>
</dbReference>
<dbReference type="Gene3D" id="2.30.29.30">
    <property type="entry name" value="Pleckstrin-homology domain (PH domain)/Phosphotyrosine-binding domain (PTB)"/>
    <property type="match status" value="1"/>
</dbReference>
<evidence type="ECO:0000256" key="1">
    <source>
        <dbReference type="ARBA" id="ARBA00008842"/>
    </source>
</evidence>
<proteinExistence type="inferred from homology"/>
<feature type="compositionally biased region" description="Acidic residues" evidence="5">
    <location>
        <begin position="472"/>
        <end position="485"/>
    </location>
</feature>
<protein>
    <submittedName>
        <fullName evidence="7">Oxysterol-binding protein homolog 3</fullName>
    </submittedName>
</protein>
<evidence type="ECO:0000313" key="7">
    <source>
        <dbReference type="EMBL" id="CAK7921937.1"/>
    </source>
</evidence>
<dbReference type="SUPFAM" id="SSF144000">
    <property type="entry name" value="Oxysterol-binding protein-like"/>
    <property type="match status" value="1"/>
</dbReference>
<feature type="compositionally biased region" description="Low complexity" evidence="5">
    <location>
        <begin position="87"/>
        <end position="112"/>
    </location>
</feature>
<keyword evidence="4" id="KW-0446">Lipid-binding</keyword>
<evidence type="ECO:0000256" key="2">
    <source>
        <dbReference type="ARBA" id="ARBA00022448"/>
    </source>
</evidence>
<feature type="compositionally biased region" description="Polar residues" evidence="5">
    <location>
        <begin position="48"/>
        <end position="69"/>
    </location>
</feature>
<feature type="domain" description="PH" evidence="6">
    <location>
        <begin position="248"/>
        <end position="341"/>
    </location>
</feature>
<gene>
    <name evidence="7" type="primary">OSH3</name>
    <name evidence="7" type="ORF">CAAN4_H20472</name>
</gene>
<dbReference type="PROSITE" id="PS50003">
    <property type="entry name" value="PH_DOMAIN"/>
    <property type="match status" value="1"/>
</dbReference>
<dbReference type="Proteomes" id="UP001497600">
    <property type="component" value="Chromosome H"/>
</dbReference>
<dbReference type="SUPFAM" id="SSF101576">
    <property type="entry name" value="Supernatant protein factor (SPF), C-terminal domain"/>
    <property type="match status" value="1"/>
</dbReference>
<evidence type="ECO:0000259" key="6">
    <source>
        <dbReference type="PROSITE" id="PS50003"/>
    </source>
</evidence>
<dbReference type="Gene3D" id="2.40.160.120">
    <property type="match status" value="1"/>
</dbReference>
<dbReference type="Pfam" id="PF01237">
    <property type="entry name" value="Oxysterol_BP"/>
    <property type="match status" value="1"/>
</dbReference>
<dbReference type="Gene3D" id="2.60.120.680">
    <property type="entry name" value="GOLD domain"/>
    <property type="match status" value="1"/>
</dbReference>
<organism evidence="7 8">
    <name type="scientific">[Candida] anglica</name>
    <dbReference type="NCBI Taxonomy" id="148631"/>
    <lineage>
        <taxon>Eukaryota</taxon>
        <taxon>Fungi</taxon>
        <taxon>Dikarya</taxon>
        <taxon>Ascomycota</taxon>
        <taxon>Saccharomycotina</taxon>
        <taxon>Pichiomycetes</taxon>
        <taxon>Debaryomycetaceae</taxon>
        <taxon>Kurtzmaniella</taxon>
    </lineage>
</organism>
<keyword evidence="8" id="KW-1185">Reference proteome</keyword>
<dbReference type="InterPro" id="IPR037239">
    <property type="entry name" value="OSBP_sf"/>
</dbReference>
<dbReference type="InterPro" id="IPR036598">
    <property type="entry name" value="GOLD_dom_sf"/>
</dbReference>
<dbReference type="InterPro" id="IPR011993">
    <property type="entry name" value="PH-like_dom_sf"/>
</dbReference>
<sequence>METLEIHSKDFLVKWIHAPDNSVIDWQAKPLKKSINFAIYKKNEDSSKTVTKNAGTLTDNEVSGSTSIVPPTANGSSSAPLLPPPAIGSSRLGRSGSLSGPNSSSSSNGGNPRENRLRSGSMVSVNQFTESVSSMYKTLSRSNSVLSSNLISSDLTLVKDYKKLVSGELVHGKFEVKQGGIYAFIFDNSFSKTIGKKVLFSTKILSDSSPRSLPVAEQKTMVSKPIPNANGSRSSSNKDLEVLRPKNGELLQGVLSKRRRKKMQGFTKRFFVLSFKYGTLSYFKLNDNKLRGQMPIKHSIVSVNSKSREIIIDSGMEAWDLKTPSEKAFNTWVDAFNQIKKEYYKVGNTEEIGTVVTADSATIEDGSAPKFVINELANISDKLSVLKQDKNSTHLIDEISNDVDRLLGRLQLQKSGGDMISPFEDHSIYSSSDFYDAKEYLDAINSGVVFLNGNAQQNAVGNSTTPEKLGSDIDDEEEDDEEADDLSSASSISSASEVTSDMASAMVNGPDLNLDDNHDDNLFPLPHEPIQRDYEIPECDHQPPGILAFLRKNVGKDLSQVPMPVTMNEPISTLQKYSEMFEYCEIIENALQANCDVDTGERILRIAAFAVSSLSSMRAKERNIRKPFTPLLGETYELVREDFGIRIISEKVSHRPACYAMFVESKDWSLTFSPMPEQKFWGKNAEIITRGSAKLTIKSTGEVFSWTQPNTLLKNIIAGEKYGEPTGTLTIKSTLGYRAVVEFAKGGMFSGRSEDLTIKAYGPHKSQLPYTVSGKWTEALTLKTNTTERLIWTVGELIPNSIKKFGFTKFAGTLNKFTEIEEGFLPPTDSRFRPDLRTYEKGNTDEAEDLKSKLEEDQRQRRKENEATKTEHEPKFFVPDSETGEWAYRRGEKSYWNRRKTQDWNDLLKLW</sequence>
<dbReference type="InterPro" id="IPR041680">
    <property type="entry name" value="PH_8"/>
</dbReference>
<dbReference type="Gene3D" id="3.30.70.3490">
    <property type="match status" value="1"/>
</dbReference>
<dbReference type="InterPro" id="IPR000648">
    <property type="entry name" value="Oxysterol-bd"/>
</dbReference>
<feature type="region of interest" description="Disordered" evidence="5">
    <location>
        <begin position="842"/>
        <end position="877"/>
    </location>
</feature>
<evidence type="ECO:0000313" key="8">
    <source>
        <dbReference type="Proteomes" id="UP001497600"/>
    </source>
</evidence>
<evidence type="ECO:0000256" key="3">
    <source>
        <dbReference type="ARBA" id="ARBA00023055"/>
    </source>
</evidence>
<dbReference type="PANTHER" id="PTHR10972">
    <property type="entry name" value="OXYSTEROL-BINDING PROTEIN-RELATED"/>
    <property type="match status" value="1"/>
</dbReference>
<dbReference type="CDD" id="cd13289">
    <property type="entry name" value="PH_Osh3p_yeast"/>
    <property type="match status" value="1"/>
</dbReference>
<dbReference type="SUPFAM" id="SSF50729">
    <property type="entry name" value="PH domain-like"/>
    <property type="match status" value="1"/>
</dbReference>
<evidence type="ECO:0000256" key="4">
    <source>
        <dbReference type="ARBA" id="ARBA00023121"/>
    </source>
</evidence>
<keyword evidence="3" id="KW-0445">Lipid transport</keyword>
<name>A0ABP0EQ92_9ASCO</name>
<reference evidence="7 8" key="1">
    <citation type="submission" date="2024-01" db="EMBL/GenBank/DDBJ databases">
        <authorList>
            <consortium name="Genoscope - CEA"/>
            <person name="William W."/>
        </authorList>
    </citation>
    <scope>NUCLEOTIDE SEQUENCE [LARGE SCALE GENOMIC DNA]</scope>
    <source>
        <strain evidence="7 8">29B2s-10</strain>
    </source>
</reference>
<keyword evidence="2" id="KW-0813">Transport</keyword>
<dbReference type="EMBL" id="OZ004260">
    <property type="protein sequence ID" value="CAK7921937.1"/>
    <property type="molecule type" value="Genomic_DNA"/>
</dbReference>
<feature type="region of interest" description="Disordered" evidence="5">
    <location>
        <begin position="48"/>
        <end position="122"/>
    </location>
</feature>
<dbReference type="Pfam" id="PF15409">
    <property type="entry name" value="PH_8"/>
    <property type="match status" value="1"/>
</dbReference>